<sequence length="196" mass="22733">MPPLPVPFFLTLLQLAVLTYVSAGAYYGHKQHPQPYQPMQHIQHMGKESFPQQPYLGKEVPYMQYPHYRKELPQMPMHKGKENARKGGGYNGGQDKVVLREFLKESKAQLGHLDQRDLQDLLGLQVMDSLDLWDDPDLQVHQEGLEWETQVYQDWQASQEEMVKMDHKEKWALGVKKGQLGSQELRVPQGHLGYQE</sequence>
<dbReference type="EMBL" id="SCKG01000011">
    <property type="protein sequence ID" value="TDH06740.1"/>
    <property type="molecule type" value="Genomic_DNA"/>
</dbReference>
<evidence type="ECO:0000256" key="1">
    <source>
        <dbReference type="SAM" id="SignalP"/>
    </source>
</evidence>
<feature type="signal peptide" evidence="1">
    <location>
        <begin position="1"/>
        <end position="23"/>
    </location>
</feature>
<organism evidence="2 3">
    <name type="scientific">Perca flavescens</name>
    <name type="common">American yellow perch</name>
    <name type="synonym">Morone flavescens</name>
    <dbReference type="NCBI Taxonomy" id="8167"/>
    <lineage>
        <taxon>Eukaryota</taxon>
        <taxon>Metazoa</taxon>
        <taxon>Chordata</taxon>
        <taxon>Craniata</taxon>
        <taxon>Vertebrata</taxon>
        <taxon>Euteleostomi</taxon>
        <taxon>Actinopterygii</taxon>
        <taxon>Neopterygii</taxon>
        <taxon>Teleostei</taxon>
        <taxon>Neoteleostei</taxon>
        <taxon>Acanthomorphata</taxon>
        <taxon>Eupercaria</taxon>
        <taxon>Perciformes</taxon>
        <taxon>Percoidei</taxon>
        <taxon>Percidae</taxon>
        <taxon>Percinae</taxon>
        <taxon>Perca</taxon>
    </lineage>
</organism>
<reference evidence="2 3" key="1">
    <citation type="submission" date="2019-01" db="EMBL/GenBank/DDBJ databases">
        <title>A chromosome-scale genome assembly of the yellow perch, Perca flavescens.</title>
        <authorList>
            <person name="Feron R."/>
            <person name="Morvezen R."/>
            <person name="Bestin A."/>
            <person name="Haffray P."/>
            <person name="Klopp C."/>
            <person name="Zahm M."/>
            <person name="Cabau C."/>
            <person name="Roques C."/>
            <person name="Donnadieu C."/>
            <person name="Bouchez O."/>
            <person name="Christie M."/>
            <person name="Larson W."/>
            <person name="Guiguen Y."/>
        </authorList>
    </citation>
    <scope>NUCLEOTIDE SEQUENCE [LARGE SCALE GENOMIC DNA]</scope>
    <source>
        <strain evidence="2">YP-PL-M2</strain>
        <tissue evidence="2">Blood</tissue>
    </source>
</reference>
<keyword evidence="1" id="KW-0732">Signal</keyword>
<dbReference type="Proteomes" id="UP000295070">
    <property type="component" value="Chromosome 11"/>
</dbReference>
<proteinExistence type="predicted"/>
<name>A0A484CS84_PERFV</name>
<comment type="caution">
    <text evidence="2">The sequence shown here is derived from an EMBL/GenBank/DDBJ whole genome shotgun (WGS) entry which is preliminary data.</text>
</comment>
<dbReference type="STRING" id="8167.A0A484CS84"/>
<accession>A0A484CS84</accession>
<gene>
    <name evidence="2" type="ORF">EPR50_G00116240</name>
</gene>
<feature type="chain" id="PRO_5019778533" evidence="1">
    <location>
        <begin position="24"/>
        <end position="196"/>
    </location>
</feature>
<protein>
    <submittedName>
        <fullName evidence="2">Uncharacterized protein</fullName>
    </submittedName>
</protein>
<evidence type="ECO:0000313" key="3">
    <source>
        <dbReference type="Proteomes" id="UP000295070"/>
    </source>
</evidence>
<evidence type="ECO:0000313" key="2">
    <source>
        <dbReference type="EMBL" id="TDH06740.1"/>
    </source>
</evidence>
<keyword evidence="3" id="KW-1185">Reference proteome</keyword>
<dbReference type="AlphaFoldDB" id="A0A484CS84"/>